<dbReference type="PRINTS" id="PR01438">
    <property type="entry name" value="UNVRSLSTRESS"/>
</dbReference>
<dbReference type="InterPro" id="IPR006015">
    <property type="entry name" value="Universal_stress_UspA"/>
</dbReference>
<evidence type="ECO:0000313" key="4">
    <source>
        <dbReference type="Proteomes" id="UP000199019"/>
    </source>
</evidence>
<proteinExistence type="inferred from homology"/>
<dbReference type="Proteomes" id="UP000199019">
    <property type="component" value="Unassembled WGS sequence"/>
</dbReference>
<dbReference type="PANTHER" id="PTHR46268:SF15">
    <property type="entry name" value="UNIVERSAL STRESS PROTEIN HP_0031"/>
    <property type="match status" value="1"/>
</dbReference>
<dbReference type="AlphaFoldDB" id="A0A1H9WLE0"/>
<dbReference type="InterPro" id="IPR014729">
    <property type="entry name" value="Rossmann-like_a/b/a_fold"/>
</dbReference>
<dbReference type="SUPFAM" id="SSF52402">
    <property type="entry name" value="Adenine nucleotide alpha hydrolases-like"/>
    <property type="match status" value="2"/>
</dbReference>
<dbReference type="Gene3D" id="3.40.50.620">
    <property type="entry name" value="HUPs"/>
    <property type="match status" value="2"/>
</dbReference>
<dbReference type="EMBL" id="FOHB01000005">
    <property type="protein sequence ID" value="SES34517.1"/>
    <property type="molecule type" value="Genomic_DNA"/>
</dbReference>
<dbReference type="OrthoDB" id="267918at2"/>
<evidence type="ECO:0000259" key="2">
    <source>
        <dbReference type="Pfam" id="PF00582"/>
    </source>
</evidence>
<feature type="domain" description="UspA" evidence="2">
    <location>
        <begin position="8"/>
        <end position="143"/>
    </location>
</feature>
<dbReference type="PANTHER" id="PTHR46268">
    <property type="entry name" value="STRESS RESPONSE PROTEIN NHAX"/>
    <property type="match status" value="1"/>
</dbReference>
<comment type="similarity">
    <text evidence="1">Belongs to the universal stress protein A family.</text>
</comment>
<feature type="domain" description="UspA" evidence="2">
    <location>
        <begin position="156"/>
        <end position="297"/>
    </location>
</feature>
<protein>
    <submittedName>
        <fullName evidence="3">Nucleotide-binding universal stress protein, UspA family</fullName>
    </submittedName>
</protein>
<dbReference type="InterPro" id="IPR006016">
    <property type="entry name" value="UspA"/>
</dbReference>
<organism evidence="3 4">
    <name type="scientific">Pedococcus cremeus</name>
    <dbReference type="NCBI Taxonomy" id="587636"/>
    <lineage>
        <taxon>Bacteria</taxon>
        <taxon>Bacillati</taxon>
        <taxon>Actinomycetota</taxon>
        <taxon>Actinomycetes</taxon>
        <taxon>Micrococcales</taxon>
        <taxon>Intrasporangiaceae</taxon>
        <taxon>Pedococcus</taxon>
    </lineage>
</organism>
<accession>A0A1H9WLE0</accession>
<dbReference type="RefSeq" id="WP_143056233.1">
    <property type="nucleotide sequence ID" value="NZ_FOHB01000005.1"/>
</dbReference>
<sequence length="307" mass="31113">MSSNFAGVVVGFDGSAPSTAALDWAAAEAVRRGLALKVVLAVELGAALPMPMDSGAPWAMARIEAAAREVLDDAVDRARKTDPGLVVSTLVIDTAAAALVAASRSAALVVVGNRGHGDLVGTLLGSVAFGVTAHSQCPVAVIRGGSTRVPGPGAPVVVGVDGSPASDAAVDEACELADRSGAQLQVVAAYQVPVTGWVGTAPWLDVYPEEELADAAEGTAKAVLAQARGRVRRNHPALDVEFTAVRERPADALADRSRTAGVVVVGSRGRGGFRSLVLGSVSRGLVHLAESPVLVVHAPDQAYSTEA</sequence>
<dbReference type="STRING" id="587636.SAMN05216199_2996"/>
<keyword evidence="4" id="KW-1185">Reference proteome</keyword>
<dbReference type="Pfam" id="PF00582">
    <property type="entry name" value="Usp"/>
    <property type="match status" value="2"/>
</dbReference>
<gene>
    <name evidence="3" type="ORF">SAMN05216199_2996</name>
</gene>
<reference evidence="4" key="1">
    <citation type="submission" date="2016-10" db="EMBL/GenBank/DDBJ databases">
        <authorList>
            <person name="Varghese N."/>
            <person name="Submissions S."/>
        </authorList>
    </citation>
    <scope>NUCLEOTIDE SEQUENCE [LARGE SCALE GENOMIC DNA]</scope>
    <source>
        <strain evidence="4">CGMCC 1.6963</strain>
    </source>
</reference>
<evidence type="ECO:0000256" key="1">
    <source>
        <dbReference type="ARBA" id="ARBA00008791"/>
    </source>
</evidence>
<name>A0A1H9WLE0_9MICO</name>
<evidence type="ECO:0000313" key="3">
    <source>
        <dbReference type="EMBL" id="SES34517.1"/>
    </source>
</evidence>